<proteinExistence type="predicted"/>
<name>A0A834LCB8_RHOSS</name>
<evidence type="ECO:0000313" key="2">
    <source>
        <dbReference type="EMBL" id="KAF7129795.1"/>
    </source>
</evidence>
<evidence type="ECO:0000256" key="1">
    <source>
        <dbReference type="SAM" id="MobiDB-lite"/>
    </source>
</evidence>
<feature type="compositionally biased region" description="Low complexity" evidence="1">
    <location>
        <begin position="84"/>
        <end position="94"/>
    </location>
</feature>
<accession>A0A834LCB8</accession>
<protein>
    <submittedName>
        <fullName evidence="2">Uncharacterized protein</fullName>
    </submittedName>
</protein>
<gene>
    <name evidence="2" type="ORF">RHSIM_Rhsim10G0131500</name>
</gene>
<comment type="caution">
    <text evidence="2">The sequence shown here is derived from an EMBL/GenBank/DDBJ whole genome shotgun (WGS) entry which is preliminary data.</text>
</comment>
<keyword evidence="3" id="KW-1185">Reference proteome</keyword>
<feature type="compositionally biased region" description="Basic and acidic residues" evidence="1">
    <location>
        <begin position="58"/>
        <end position="79"/>
    </location>
</feature>
<dbReference type="AlphaFoldDB" id="A0A834LCB8"/>
<feature type="region of interest" description="Disordered" evidence="1">
    <location>
        <begin position="1"/>
        <end position="28"/>
    </location>
</feature>
<dbReference type="EMBL" id="WJXA01000010">
    <property type="protein sequence ID" value="KAF7129795.1"/>
    <property type="molecule type" value="Genomic_DNA"/>
</dbReference>
<feature type="region of interest" description="Disordered" evidence="1">
    <location>
        <begin position="50"/>
        <end position="103"/>
    </location>
</feature>
<evidence type="ECO:0000313" key="3">
    <source>
        <dbReference type="Proteomes" id="UP000626092"/>
    </source>
</evidence>
<dbReference type="Proteomes" id="UP000626092">
    <property type="component" value="Unassembled WGS sequence"/>
</dbReference>
<sequence length="103" mass="11291">MVMEDVKMPVPIFDKPARDSSAESTRASRVVMEFEPEGNEVLREFEREGPPLEARGLVGRERQSKRAEDTPAAKMKSDEDVVESVDASSSLAVVPDPSRSGSL</sequence>
<organism evidence="2 3">
    <name type="scientific">Rhododendron simsii</name>
    <name type="common">Sims's rhododendron</name>
    <dbReference type="NCBI Taxonomy" id="118357"/>
    <lineage>
        <taxon>Eukaryota</taxon>
        <taxon>Viridiplantae</taxon>
        <taxon>Streptophyta</taxon>
        <taxon>Embryophyta</taxon>
        <taxon>Tracheophyta</taxon>
        <taxon>Spermatophyta</taxon>
        <taxon>Magnoliopsida</taxon>
        <taxon>eudicotyledons</taxon>
        <taxon>Gunneridae</taxon>
        <taxon>Pentapetalae</taxon>
        <taxon>asterids</taxon>
        <taxon>Ericales</taxon>
        <taxon>Ericaceae</taxon>
        <taxon>Ericoideae</taxon>
        <taxon>Rhodoreae</taxon>
        <taxon>Rhododendron</taxon>
    </lineage>
</organism>
<reference evidence="2" key="1">
    <citation type="submission" date="2019-11" db="EMBL/GenBank/DDBJ databases">
        <authorList>
            <person name="Liu Y."/>
            <person name="Hou J."/>
            <person name="Li T.-Q."/>
            <person name="Guan C.-H."/>
            <person name="Wu X."/>
            <person name="Wu H.-Z."/>
            <person name="Ling F."/>
            <person name="Zhang R."/>
            <person name="Shi X.-G."/>
            <person name="Ren J.-P."/>
            <person name="Chen E.-F."/>
            <person name="Sun J.-M."/>
        </authorList>
    </citation>
    <scope>NUCLEOTIDE SEQUENCE</scope>
    <source>
        <strain evidence="2">Adult_tree_wgs_1</strain>
        <tissue evidence="2">Leaves</tissue>
    </source>
</reference>